<dbReference type="OrthoDB" id="270763at2759"/>
<evidence type="ECO:0000313" key="9">
    <source>
        <dbReference type="Proteomes" id="UP000070412"/>
    </source>
</evidence>
<protein>
    <recommendedName>
        <fullName evidence="6">Large ribosomal subunit protein uL29m</fullName>
    </recommendedName>
</protein>
<organism evidence="7">
    <name type="scientific">Sarcoptes scabiei</name>
    <name type="common">Itch mite</name>
    <name type="synonym">Acarus scabiei</name>
    <dbReference type="NCBI Taxonomy" id="52283"/>
    <lineage>
        <taxon>Eukaryota</taxon>
        <taxon>Metazoa</taxon>
        <taxon>Ecdysozoa</taxon>
        <taxon>Arthropoda</taxon>
        <taxon>Chelicerata</taxon>
        <taxon>Arachnida</taxon>
        <taxon>Acari</taxon>
        <taxon>Acariformes</taxon>
        <taxon>Sarcoptiformes</taxon>
        <taxon>Astigmata</taxon>
        <taxon>Psoroptidia</taxon>
        <taxon>Sarcoptoidea</taxon>
        <taxon>Sarcoptidae</taxon>
        <taxon>Sarcoptinae</taxon>
        <taxon>Sarcoptes</taxon>
    </lineage>
</organism>
<reference evidence="7" key="2">
    <citation type="submission" date="2020-01" db="EMBL/GenBank/DDBJ databases">
        <authorList>
            <person name="Korhonen P.K.K."/>
            <person name="Guangxu M.G."/>
            <person name="Wang T.W."/>
            <person name="Stroehlein A.J.S."/>
            <person name="Young N.D."/>
            <person name="Ang C.-S.A."/>
            <person name="Fernando D.W.F."/>
            <person name="Lu H.L."/>
            <person name="Taylor S.T."/>
            <person name="Ehtesham M.E.M."/>
            <person name="Najaraj S.H.N."/>
            <person name="Harsha G.H.G."/>
            <person name="Madugundu A.M."/>
            <person name="Renuse S.R."/>
            <person name="Holt D.H."/>
            <person name="Pandey A.P."/>
            <person name="Papenfuss A.P."/>
            <person name="Gasser R.B.G."/>
            <person name="Fischer K.F."/>
        </authorList>
    </citation>
    <scope>NUCLEOTIDE SEQUENCE</scope>
    <source>
        <strain evidence="7">SSS_KF_BRIS2020</strain>
    </source>
</reference>
<dbReference type="InterPro" id="IPR010729">
    <property type="entry name" value="Ribosomal_uL29_mit"/>
</dbReference>
<keyword evidence="9" id="KW-1185">Reference proteome</keyword>
<comment type="subcellular location">
    <subcellularLocation>
        <location evidence="1">Mitochondrion</location>
    </subcellularLocation>
</comment>
<evidence type="ECO:0000256" key="1">
    <source>
        <dbReference type="ARBA" id="ARBA00004173"/>
    </source>
</evidence>
<evidence type="ECO:0000256" key="3">
    <source>
        <dbReference type="ARBA" id="ARBA00022980"/>
    </source>
</evidence>
<reference evidence="8" key="3">
    <citation type="submission" date="2022-06" db="UniProtKB">
        <authorList>
            <consortium name="EnsemblMetazoa"/>
        </authorList>
    </citation>
    <scope>IDENTIFICATION</scope>
</reference>
<evidence type="ECO:0000256" key="2">
    <source>
        <dbReference type="ARBA" id="ARBA00009254"/>
    </source>
</evidence>
<comment type="similarity">
    <text evidence="2">Belongs to the universal ribosomal protein uL29 family.</text>
</comment>
<name>A0A834R7K5_SARSC</name>
<dbReference type="PANTHER" id="PTHR21183">
    <property type="entry name" value="RIBOSOMAL PROTEIN L47, MITOCHONDRIAL-RELATED"/>
    <property type="match status" value="1"/>
</dbReference>
<dbReference type="GO" id="GO:0032543">
    <property type="term" value="P:mitochondrial translation"/>
    <property type="evidence" value="ECO:0007669"/>
    <property type="project" value="TreeGrafter"/>
</dbReference>
<keyword evidence="3 7" id="KW-0689">Ribosomal protein</keyword>
<dbReference type="InterPro" id="IPR038340">
    <property type="entry name" value="MRP-L47_sf"/>
</dbReference>
<evidence type="ECO:0000313" key="8">
    <source>
        <dbReference type="EnsemblMetazoa" id="KAF7491732.1"/>
    </source>
</evidence>
<evidence type="ECO:0000256" key="4">
    <source>
        <dbReference type="ARBA" id="ARBA00023128"/>
    </source>
</evidence>
<proteinExistence type="inferred from homology"/>
<dbReference type="GO" id="GO:0005762">
    <property type="term" value="C:mitochondrial large ribosomal subunit"/>
    <property type="evidence" value="ECO:0007669"/>
    <property type="project" value="TreeGrafter"/>
</dbReference>
<dbReference type="GO" id="GO:0003735">
    <property type="term" value="F:structural constituent of ribosome"/>
    <property type="evidence" value="ECO:0007669"/>
    <property type="project" value="InterPro"/>
</dbReference>
<reference evidence="9" key="1">
    <citation type="journal article" date="2020" name="PLoS Negl. Trop. Dis.">
        <title>High-quality nuclear genome for Sarcoptes scabiei-A critical resource for a neglected parasite.</title>
        <authorList>
            <person name="Korhonen P.K."/>
            <person name="Gasser R.B."/>
            <person name="Ma G."/>
            <person name="Wang T."/>
            <person name="Stroehlein A.J."/>
            <person name="Young N.D."/>
            <person name="Ang C.S."/>
            <person name="Fernando D.D."/>
            <person name="Lu H.C."/>
            <person name="Taylor S."/>
            <person name="Reynolds S.L."/>
            <person name="Mofiz E."/>
            <person name="Najaraj S.H."/>
            <person name="Gowda H."/>
            <person name="Madugundu A."/>
            <person name="Renuse S."/>
            <person name="Holt D."/>
            <person name="Pandey A."/>
            <person name="Papenfuss A.T."/>
            <person name="Fischer K."/>
        </authorList>
    </citation>
    <scope>NUCLEOTIDE SEQUENCE [LARGE SCALE GENOMIC DNA]</scope>
</reference>
<dbReference type="EnsemblMetazoa" id="SSS_4855s_mrna">
    <property type="protein sequence ID" value="KAF7491732.1"/>
    <property type="gene ID" value="SSS_4855"/>
</dbReference>
<dbReference type="AlphaFoldDB" id="A0A834R7K5"/>
<dbReference type="PANTHER" id="PTHR21183:SF18">
    <property type="entry name" value="LARGE RIBOSOMAL SUBUNIT PROTEIN UL29M"/>
    <property type="match status" value="1"/>
</dbReference>
<evidence type="ECO:0000313" key="7">
    <source>
        <dbReference type="EMBL" id="KAF7491732.1"/>
    </source>
</evidence>
<keyword evidence="5" id="KW-0687">Ribonucleoprotein</keyword>
<gene>
    <name evidence="7" type="ORF">SSS_4855</name>
</gene>
<keyword evidence="4" id="KW-0496">Mitochondrion</keyword>
<sequence length="295" mass="35664">MNQSRLRSLCLFQKFSIKFPKNESIQSRNLSNKIVNVLSKQNENSDQTKTSSKSSSQDLFELSSEEINRRLMSFFDEEKNWNKDEVITGRSWRLEELRIKSNSDLHKLWYVLVKERNMLYTMQQAAKDEVENMSSPERIVKVEDSMKNIEEVIKERNRAYFKLEVGPADIAERRRVFRRDIFGRWRWIGCSEHLIPYWMNAEWRKFNSPGHGPDVQDFLQRLREIKLNKEMSRNLKQQLYCQELFRRFPDLDVDYLQRRFPRVDVQHIKENLDEYVKKYPTKRFPNSSYVQSNKI</sequence>
<dbReference type="EMBL" id="WVUK01000058">
    <property type="protein sequence ID" value="KAF7491732.1"/>
    <property type="molecule type" value="Genomic_DNA"/>
</dbReference>
<accession>A0A834R7K5</accession>
<evidence type="ECO:0000256" key="6">
    <source>
        <dbReference type="ARBA" id="ARBA00035289"/>
    </source>
</evidence>
<dbReference type="Pfam" id="PF06984">
    <property type="entry name" value="MRP-L47"/>
    <property type="match status" value="1"/>
</dbReference>
<dbReference type="Gene3D" id="6.10.330.20">
    <property type="match status" value="1"/>
</dbReference>
<dbReference type="Proteomes" id="UP000070412">
    <property type="component" value="Unassembled WGS sequence"/>
</dbReference>
<evidence type="ECO:0000256" key="5">
    <source>
        <dbReference type="ARBA" id="ARBA00023274"/>
    </source>
</evidence>